<dbReference type="RefSeq" id="WP_148701613.1">
    <property type="nucleotide sequence ID" value="NZ_CP007174.1"/>
</dbReference>
<accession>A0A075N110</accession>
<reference evidence="1 2" key="1">
    <citation type="journal article" date="2014" name="PLoS ONE">
        <title>Genome Sequence of Candidatus Nitrososphaera evergladensis from Group I.1b Enriched from Everglades Soil Reveals Novel Genomic Features of the Ammonia-Oxidizing Archaea.</title>
        <authorList>
            <person name="Zhalnina K.V."/>
            <person name="Dias R."/>
            <person name="Leonard M.T."/>
            <person name="Dorr de Quadros P."/>
            <person name="Camargo F.A."/>
            <person name="Drew J.C."/>
            <person name="Farmerie W.G."/>
            <person name="Daroub S.H."/>
            <person name="Triplett E.W."/>
        </authorList>
    </citation>
    <scope>NUCLEOTIDE SEQUENCE [LARGE SCALE GENOMIC DNA]</scope>
    <source>
        <strain evidence="1 2">SR1</strain>
    </source>
</reference>
<name>A0A075N110_9ARCH</name>
<dbReference type="EMBL" id="CP007174">
    <property type="protein sequence ID" value="AIF85169.1"/>
    <property type="molecule type" value="Genomic_DNA"/>
</dbReference>
<proteinExistence type="predicted"/>
<dbReference type="GeneID" id="41598795"/>
<dbReference type="HOGENOM" id="CLU_2678685_0_0_2"/>
<sequence>MTMMTTSYNKISCRVCGHAFSVAQTCGFCQEPFKWHCRNCGNVDDSTHSHHLADGDSSGNNVVLQTLLVLDNAA</sequence>
<gene>
    <name evidence="1" type="ORF">NTE_03135</name>
</gene>
<dbReference type="KEGG" id="nev:NTE_03135"/>
<keyword evidence="2" id="KW-1185">Reference proteome</keyword>
<dbReference type="OrthoDB" id="3035at2157"/>
<dbReference type="STRING" id="1459636.NTE_03135"/>
<dbReference type="AlphaFoldDB" id="A0A075N110"/>
<evidence type="ECO:0000313" key="1">
    <source>
        <dbReference type="EMBL" id="AIF85169.1"/>
    </source>
</evidence>
<organism evidence="1 2">
    <name type="scientific">Candidatus Nitrososphaera evergladensis SR1</name>
    <dbReference type="NCBI Taxonomy" id="1459636"/>
    <lineage>
        <taxon>Archaea</taxon>
        <taxon>Nitrososphaerota</taxon>
        <taxon>Nitrososphaeria</taxon>
        <taxon>Nitrososphaerales</taxon>
        <taxon>Nitrososphaeraceae</taxon>
        <taxon>Nitrososphaera</taxon>
    </lineage>
</organism>
<evidence type="ECO:0000313" key="2">
    <source>
        <dbReference type="Proteomes" id="UP000028194"/>
    </source>
</evidence>
<dbReference type="Proteomes" id="UP000028194">
    <property type="component" value="Chromosome"/>
</dbReference>
<protein>
    <submittedName>
        <fullName evidence="1">Uncharacterized protein</fullName>
    </submittedName>
</protein>